<dbReference type="OrthoDB" id="9801669at2"/>
<dbReference type="RefSeq" id="WP_133613700.1">
    <property type="nucleotide sequence ID" value="NZ_SNYW01000008.1"/>
</dbReference>
<dbReference type="Gene3D" id="3.40.630.30">
    <property type="match status" value="1"/>
</dbReference>
<keyword evidence="1 5" id="KW-0808">Transferase</keyword>
<protein>
    <submittedName>
        <fullName evidence="5">Ribosomal-protein-alanine N-acetyltransferase</fullName>
    </submittedName>
</protein>
<evidence type="ECO:0000259" key="4">
    <source>
        <dbReference type="PROSITE" id="PS51186"/>
    </source>
</evidence>
<dbReference type="PANTHER" id="PTHR43792:SF8">
    <property type="entry name" value="[RIBOSOMAL PROTEIN US5]-ALANINE N-ACETYLTRANSFERASE"/>
    <property type="match status" value="1"/>
</dbReference>
<dbReference type="Pfam" id="PF13302">
    <property type="entry name" value="Acetyltransf_3"/>
    <property type="match status" value="1"/>
</dbReference>
<evidence type="ECO:0000313" key="6">
    <source>
        <dbReference type="Proteomes" id="UP000295783"/>
    </source>
</evidence>
<keyword evidence="6" id="KW-1185">Reference proteome</keyword>
<accession>A0A4V6PXI8</accession>
<name>A0A4V6PXI8_9PROT</name>
<dbReference type="EMBL" id="SNYW01000008">
    <property type="protein sequence ID" value="TDQ82418.1"/>
    <property type="molecule type" value="Genomic_DNA"/>
</dbReference>
<comment type="similarity">
    <text evidence="3">Belongs to the acetyltransferase family. RimJ subfamily.</text>
</comment>
<evidence type="ECO:0000256" key="3">
    <source>
        <dbReference type="ARBA" id="ARBA00038502"/>
    </source>
</evidence>
<dbReference type="SUPFAM" id="SSF55729">
    <property type="entry name" value="Acyl-CoA N-acyltransferases (Nat)"/>
    <property type="match status" value="1"/>
</dbReference>
<dbReference type="InterPro" id="IPR051531">
    <property type="entry name" value="N-acetyltransferase"/>
</dbReference>
<proteinExistence type="inferred from homology"/>
<comment type="caution">
    <text evidence="5">The sequence shown here is derived from an EMBL/GenBank/DDBJ whole genome shotgun (WGS) entry which is preliminary data.</text>
</comment>
<dbReference type="PROSITE" id="PS51186">
    <property type="entry name" value="GNAT"/>
    <property type="match status" value="1"/>
</dbReference>
<evidence type="ECO:0000256" key="2">
    <source>
        <dbReference type="ARBA" id="ARBA00023315"/>
    </source>
</evidence>
<dbReference type="InterPro" id="IPR016181">
    <property type="entry name" value="Acyl_CoA_acyltransferase"/>
</dbReference>
<feature type="domain" description="N-acetyltransferase" evidence="4">
    <location>
        <begin position="20"/>
        <end position="209"/>
    </location>
</feature>
<gene>
    <name evidence="5" type="ORF">A8950_2241</name>
</gene>
<dbReference type="GO" id="GO:0008999">
    <property type="term" value="F:protein-N-terminal-alanine acetyltransferase activity"/>
    <property type="evidence" value="ECO:0007669"/>
    <property type="project" value="TreeGrafter"/>
</dbReference>
<dbReference type="PANTHER" id="PTHR43792">
    <property type="entry name" value="GNAT FAMILY, PUTATIVE (AFU_ORTHOLOGUE AFUA_3G00765)-RELATED-RELATED"/>
    <property type="match status" value="1"/>
</dbReference>
<dbReference type="Proteomes" id="UP000295783">
    <property type="component" value="Unassembled WGS sequence"/>
</dbReference>
<evidence type="ECO:0000256" key="1">
    <source>
        <dbReference type="ARBA" id="ARBA00022679"/>
    </source>
</evidence>
<sequence length="227" mass="25459">MFLFEPRYRPLPPPLMGKRVRLRPPLPGDFAGWSDLRRQSRAFLEPWEPTWGEEALSRAVYRARQRRMVREWNADLGYAFHLLATERSDVGARPGLVLGGINLNQVRRLSAQSASLGYWMGAPYAGLGLMREALELLLPYAFAGAGAGEVCDPAIGLGLHRIDAACIPENQRSRRLLTGLGFREIGLAPRYLKINGDWRDHVCHQMLADDFAARRGGASFRQYLADA</sequence>
<organism evidence="5 6">
    <name type="scientific">Dongia mobilis</name>
    <dbReference type="NCBI Taxonomy" id="578943"/>
    <lineage>
        <taxon>Bacteria</taxon>
        <taxon>Pseudomonadati</taxon>
        <taxon>Pseudomonadota</taxon>
        <taxon>Alphaproteobacteria</taxon>
        <taxon>Rhodospirillales</taxon>
        <taxon>Dongiaceae</taxon>
        <taxon>Dongia</taxon>
    </lineage>
</organism>
<evidence type="ECO:0000313" key="5">
    <source>
        <dbReference type="EMBL" id="TDQ82418.1"/>
    </source>
</evidence>
<dbReference type="GO" id="GO:0005737">
    <property type="term" value="C:cytoplasm"/>
    <property type="evidence" value="ECO:0007669"/>
    <property type="project" value="TreeGrafter"/>
</dbReference>
<dbReference type="AlphaFoldDB" id="A0A4V6PXI8"/>
<dbReference type="InterPro" id="IPR000182">
    <property type="entry name" value="GNAT_dom"/>
</dbReference>
<reference evidence="5 6" key="1">
    <citation type="submission" date="2019-03" db="EMBL/GenBank/DDBJ databases">
        <title>Genomic Encyclopedia of Type Strains, Phase III (KMG-III): the genomes of soil and plant-associated and newly described type strains.</title>
        <authorList>
            <person name="Whitman W."/>
        </authorList>
    </citation>
    <scope>NUCLEOTIDE SEQUENCE [LARGE SCALE GENOMIC DNA]</scope>
    <source>
        <strain evidence="5 6">CGMCC 1.7660</strain>
    </source>
</reference>
<keyword evidence="2" id="KW-0012">Acyltransferase</keyword>